<feature type="compositionally biased region" description="Low complexity" evidence="8">
    <location>
        <begin position="692"/>
        <end position="707"/>
    </location>
</feature>
<dbReference type="InterPro" id="IPR015408">
    <property type="entry name" value="Znf_Mcm10/DnaG"/>
</dbReference>
<dbReference type="Gene3D" id="2.40.50.140">
    <property type="entry name" value="Nucleic acid-binding proteins"/>
    <property type="match status" value="1"/>
</dbReference>
<protein>
    <submittedName>
        <fullName evidence="11">Uncharacterized protein</fullName>
    </submittedName>
</protein>
<dbReference type="InterPro" id="IPR040184">
    <property type="entry name" value="Mcm10"/>
</dbReference>
<keyword evidence="3" id="KW-0235">DNA replication</keyword>
<dbReference type="OMA" id="IGFCKAV"/>
<evidence type="ECO:0000256" key="8">
    <source>
        <dbReference type="SAM" id="MobiDB-lite"/>
    </source>
</evidence>
<dbReference type="InterPro" id="IPR012340">
    <property type="entry name" value="NA-bd_OB-fold"/>
</dbReference>
<feature type="compositionally biased region" description="Low complexity" evidence="8">
    <location>
        <begin position="98"/>
        <end position="107"/>
    </location>
</feature>
<feature type="compositionally biased region" description="Low complexity" evidence="8">
    <location>
        <begin position="197"/>
        <end position="207"/>
    </location>
</feature>
<accession>A0A3E2HPU1</accession>
<evidence type="ECO:0000256" key="3">
    <source>
        <dbReference type="ARBA" id="ARBA00022705"/>
    </source>
</evidence>
<dbReference type="AlphaFoldDB" id="A0A3E2HPU1"/>
<feature type="region of interest" description="Disordered" evidence="8">
    <location>
        <begin position="636"/>
        <end position="664"/>
    </location>
</feature>
<comment type="similarity">
    <text evidence="2">Belongs to the MCM10 family.</text>
</comment>
<feature type="domain" description="MCM10 OB-fold" evidence="10">
    <location>
        <begin position="348"/>
        <end position="478"/>
    </location>
</feature>
<dbReference type="InterPro" id="IPR055065">
    <property type="entry name" value="OB_MCM10"/>
</dbReference>
<dbReference type="OrthoDB" id="273123at2759"/>
<proteinExistence type="inferred from homology"/>
<feature type="compositionally biased region" description="Basic and acidic residues" evidence="8">
    <location>
        <begin position="82"/>
        <end position="97"/>
    </location>
</feature>
<dbReference type="GO" id="GO:0006270">
    <property type="term" value="P:DNA replication initiation"/>
    <property type="evidence" value="ECO:0007669"/>
    <property type="project" value="InterPro"/>
</dbReference>
<feature type="region of interest" description="Disordered" evidence="8">
    <location>
        <begin position="70"/>
        <end position="216"/>
    </location>
</feature>
<comment type="subcellular location">
    <subcellularLocation>
        <location evidence="1">Nucleus</location>
    </subcellularLocation>
</comment>
<feature type="compositionally biased region" description="Basic and acidic residues" evidence="8">
    <location>
        <begin position="108"/>
        <end position="120"/>
    </location>
</feature>
<feature type="compositionally biased region" description="Basic and acidic residues" evidence="8">
    <location>
        <begin position="1"/>
        <end position="15"/>
    </location>
</feature>
<dbReference type="GO" id="GO:0043596">
    <property type="term" value="C:nuclear replication fork"/>
    <property type="evidence" value="ECO:0007669"/>
    <property type="project" value="TreeGrafter"/>
</dbReference>
<comment type="caution">
    <text evidence="11">The sequence shown here is derived from an EMBL/GenBank/DDBJ whole genome shotgun (WGS) entry which is preliminary data.</text>
</comment>
<gene>
    <name evidence="11" type="ORF">B7463_g971</name>
</gene>
<dbReference type="STRING" id="5539.A0A3E2HPU1"/>
<organism evidence="11 12">
    <name type="scientific">Scytalidium lignicola</name>
    <name type="common">Hyphomycete</name>
    <dbReference type="NCBI Taxonomy" id="5539"/>
    <lineage>
        <taxon>Eukaryota</taxon>
        <taxon>Fungi</taxon>
        <taxon>Dikarya</taxon>
        <taxon>Ascomycota</taxon>
        <taxon>Pezizomycotina</taxon>
        <taxon>Leotiomycetes</taxon>
        <taxon>Leotiomycetes incertae sedis</taxon>
        <taxon>Scytalidium</taxon>
    </lineage>
</organism>
<feature type="non-terminal residue" evidence="11">
    <location>
        <position position="822"/>
    </location>
</feature>
<dbReference type="PANTHER" id="PTHR13454:SF11">
    <property type="entry name" value="PROTEIN MCM10 HOMOLOG"/>
    <property type="match status" value="1"/>
</dbReference>
<evidence type="ECO:0000256" key="5">
    <source>
        <dbReference type="ARBA" id="ARBA00022771"/>
    </source>
</evidence>
<feature type="region of interest" description="Disordered" evidence="8">
    <location>
        <begin position="677"/>
        <end position="707"/>
    </location>
</feature>
<dbReference type="FunFam" id="2.40.50.140:FF:000174">
    <property type="entry name" value="DNA replication licensing factor mcm10"/>
    <property type="match status" value="1"/>
</dbReference>
<feature type="compositionally biased region" description="Polar residues" evidence="8">
    <location>
        <begin position="311"/>
        <end position="324"/>
    </location>
</feature>
<keyword evidence="7" id="KW-0539">Nucleus</keyword>
<dbReference type="GO" id="GO:0003697">
    <property type="term" value="F:single-stranded DNA binding"/>
    <property type="evidence" value="ECO:0007669"/>
    <property type="project" value="InterPro"/>
</dbReference>
<reference evidence="11 12" key="1">
    <citation type="submission" date="2018-05" db="EMBL/GenBank/DDBJ databases">
        <title>Draft genome sequence of Scytalidium lignicola DSM 105466, a ubiquitous saprotrophic fungus.</title>
        <authorList>
            <person name="Buettner E."/>
            <person name="Gebauer A.M."/>
            <person name="Hofrichter M."/>
            <person name="Liers C."/>
            <person name="Kellner H."/>
        </authorList>
    </citation>
    <scope>NUCLEOTIDE SEQUENCE [LARGE SCALE GENOMIC DNA]</scope>
    <source>
        <strain evidence="11 12">DSM 105466</strain>
    </source>
</reference>
<feature type="non-terminal residue" evidence="11">
    <location>
        <position position="1"/>
    </location>
</feature>
<evidence type="ECO:0000313" key="11">
    <source>
        <dbReference type="EMBL" id="RFU35379.1"/>
    </source>
</evidence>
<feature type="region of interest" description="Disordered" evidence="8">
    <location>
        <begin position="285"/>
        <end position="338"/>
    </location>
</feature>
<dbReference type="Pfam" id="PF22379">
    <property type="entry name" value="OB_MCM10"/>
    <property type="match status" value="1"/>
</dbReference>
<keyword evidence="12" id="KW-1185">Reference proteome</keyword>
<evidence type="ECO:0000256" key="6">
    <source>
        <dbReference type="ARBA" id="ARBA00022833"/>
    </source>
</evidence>
<feature type="domain" description="Zinc finger Mcm10/DnaG-type" evidence="9">
    <location>
        <begin position="485"/>
        <end position="530"/>
    </location>
</feature>
<keyword evidence="5" id="KW-0863">Zinc-finger</keyword>
<dbReference type="Pfam" id="PF09329">
    <property type="entry name" value="zf-primase"/>
    <property type="match status" value="1"/>
</dbReference>
<dbReference type="GO" id="GO:0008270">
    <property type="term" value="F:zinc ion binding"/>
    <property type="evidence" value="ECO:0007669"/>
    <property type="project" value="UniProtKB-KW"/>
</dbReference>
<dbReference type="EMBL" id="NCSJ02000009">
    <property type="protein sequence ID" value="RFU35379.1"/>
    <property type="molecule type" value="Genomic_DNA"/>
</dbReference>
<feature type="region of interest" description="Disordered" evidence="8">
    <location>
        <begin position="532"/>
        <end position="557"/>
    </location>
</feature>
<dbReference type="PANTHER" id="PTHR13454">
    <property type="entry name" value="PROTEIN MCM10 HOMOLOG"/>
    <property type="match status" value="1"/>
</dbReference>
<keyword evidence="4" id="KW-0479">Metal-binding</keyword>
<evidence type="ECO:0000259" key="9">
    <source>
        <dbReference type="Pfam" id="PF09329"/>
    </source>
</evidence>
<dbReference type="Proteomes" id="UP000258309">
    <property type="component" value="Unassembled WGS sequence"/>
</dbReference>
<feature type="region of interest" description="Disordered" evidence="8">
    <location>
        <begin position="1"/>
        <end position="35"/>
    </location>
</feature>
<keyword evidence="6" id="KW-0862">Zinc</keyword>
<feature type="compositionally biased region" description="Polar residues" evidence="8">
    <location>
        <begin position="650"/>
        <end position="663"/>
    </location>
</feature>
<evidence type="ECO:0000256" key="2">
    <source>
        <dbReference type="ARBA" id="ARBA00009679"/>
    </source>
</evidence>
<sequence length="822" mass="91028">MSTPGGRDRMRRFAERTSPSPSPIKKSPSLQNRTKRLLALGATLEDLSDEEDEETLQLQLQEIQARLKLKRLQKKAAQTSEVESKDDKDTAPPERARSAASMRAPSRLAERREQQTERSRSQASIHVPASPIKRLQPTEAPRSPSRVLLGIDKGWKGSDVSLRKAPSLRKDDEEGSQTLRNRGPYLHRSRSQTGFYGSSDSRSSSRQQDGEARPKSFNERIAALRAEETARLQREARAKKNKSTAFDIDHEEVEKYKRIATTLPETSYQPQQFSTEEVLASFNKPTRGVTRSRALSSPHPSAGSSSDISITKPTAETSTNLIKRSNSRKSNRKPIDVPEAEATQFEPYSSQHLSKRILPHQVVTRTLSGKKTYVVPDLLKVVKAPDYNPPEIEDDWVILGVVAWKSEPKSKQDGSKYMIIKITDLKWELDLFLFDSAFTRFWKLTIGSVIAILNPNIWAPSKGRIDTGQFSLTINSSEDTVLEIGSSRDLGFCKSVKKDGKICGSWVDKRHTEFCDFHVNVVFEKTKSKRPEVSSMDFGRGPKYGGSKQRSQDMTWHSKYQAEKEKEKTNGTYDRTVQSHIFITGRTTADLLDDVDYDPDAFHRGMNKEERLRKHLITQERERELARKLGETGSGAGAAYLRSREKLSDPTGTAETTENTSPLRNAAALGLLKSRGSAASVQLSPMKRKRAATGGDSASSSFSSSAANTTTAYSSTTAAASASAPMGWGSNLTKELGRMKNGESLQQPVKKKTRFVTEKGIREAGRESFGGEVVGKASTITSTSTSTSTYTSTAASKRFPTGGKTAVVVDDDSSNDDLDIIR</sequence>
<feature type="compositionally biased region" description="Low complexity" evidence="8">
    <location>
        <begin position="296"/>
        <end position="310"/>
    </location>
</feature>
<name>A0A3E2HPU1_SCYLI</name>
<dbReference type="GO" id="GO:0003688">
    <property type="term" value="F:DNA replication origin binding"/>
    <property type="evidence" value="ECO:0007669"/>
    <property type="project" value="TreeGrafter"/>
</dbReference>
<evidence type="ECO:0000256" key="4">
    <source>
        <dbReference type="ARBA" id="ARBA00022723"/>
    </source>
</evidence>
<evidence type="ECO:0000313" key="12">
    <source>
        <dbReference type="Proteomes" id="UP000258309"/>
    </source>
</evidence>
<evidence type="ECO:0000259" key="10">
    <source>
        <dbReference type="Pfam" id="PF22379"/>
    </source>
</evidence>
<evidence type="ECO:0000256" key="1">
    <source>
        <dbReference type="ARBA" id="ARBA00004123"/>
    </source>
</evidence>
<evidence type="ECO:0000256" key="7">
    <source>
        <dbReference type="ARBA" id="ARBA00023242"/>
    </source>
</evidence>